<dbReference type="PaxDb" id="3708-A0A078H7M3"/>
<sequence length="241" mass="27587">MICIKYSKDVKCCEAVKPNRKLIFISVSIFLTRIEHKRIEVDGYSPYSTIYFDFNTDVEILQPENPVMSYEANASCISSVADDYECSTSADYVNRRANCSSSSESKHSEEVASSSSNKKTRFFSAVQDAQLVADQESDGSDSEGFRVKRRSSLKLENRTVVLDTRDSEHHPVQNFTSCLLFYLTVIVNCTTLEILFREHKKLKKWHKYQEGRYSSSSSRVKNENHFVGGFKRLKVKGLIRP</sequence>
<name>A0A078H7M3_BRANA</name>
<keyword evidence="2" id="KW-1185">Reference proteome</keyword>
<dbReference type="EMBL" id="LK032315">
    <property type="protein sequence ID" value="CDY33499.1"/>
    <property type="molecule type" value="Genomic_DNA"/>
</dbReference>
<dbReference type="STRING" id="3708.A0A078H7M3"/>
<organism evidence="1 2">
    <name type="scientific">Brassica napus</name>
    <name type="common">Rape</name>
    <dbReference type="NCBI Taxonomy" id="3708"/>
    <lineage>
        <taxon>Eukaryota</taxon>
        <taxon>Viridiplantae</taxon>
        <taxon>Streptophyta</taxon>
        <taxon>Embryophyta</taxon>
        <taxon>Tracheophyta</taxon>
        <taxon>Spermatophyta</taxon>
        <taxon>Magnoliopsida</taxon>
        <taxon>eudicotyledons</taxon>
        <taxon>Gunneridae</taxon>
        <taxon>Pentapetalae</taxon>
        <taxon>rosids</taxon>
        <taxon>malvids</taxon>
        <taxon>Brassicales</taxon>
        <taxon>Brassicaceae</taxon>
        <taxon>Brassiceae</taxon>
        <taxon>Brassica</taxon>
    </lineage>
</organism>
<dbReference type="GO" id="GO:0034647">
    <property type="term" value="F:histone H3K4me/H3K4me2/H3K4me3 demethylase activity"/>
    <property type="evidence" value="ECO:0000318"/>
    <property type="project" value="GO_Central"/>
</dbReference>
<dbReference type="Gramene" id="CDY33499">
    <property type="protein sequence ID" value="CDY33499"/>
    <property type="gene ID" value="GSBRNA2T00054748001"/>
</dbReference>
<evidence type="ECO:0000313" key="1">
    <source>
        <dbReference type="EMBL" id="CDY33499.1"/>
    </source>
</evidence>
<dbReference type="GO" id="GO:0000785">
    <property type="term" value="C:chromatin"/>
    <property type="evidence" value="ECO:0000318"/>
    <property type="project" value="GO_Central"/>
</dbReference>
<dbReference type="AlphaFoldDB" id="A0A078H7M3"/>
<dbReference type="GO" id="GO:0005634">
    <property type="term" value="C:nucleus"/>
    <property type="evidence" value="ECO:0000318"/>
    <property type="project" value="GO_Central"/>
</dbReference>
<dbReference type="GO" id="GO:0010468">
    <property type="term" value="P:regulation of gene expression"/>
    <property type="evidence" value="ECO:0000318"/>
    <property type="project" value="GO_Central"/>
</dbReference>
<evidence type="ECO:0000313" key="2">
    <source>
        <dbReference type="Proteomes" id="UP000028999"/>
    </source>
</evidence>
<protein>
    <submittedName>
        <fullName evidence="1">BnaA06g35740D protein</fullName>
    </submittedName>
</protein>
<dbReference type="GO" id="GO:0006338">
    <property type="term" value="P:chromatin remodeling"/>
    <property type="evidence" value="ECO:0000318"/>
    <property type="project" value="GO_Central"/>
</dbReference>
<gene>
    <name evidence="1" type="primary">BnaA06g35740D</name>
    <name evidence="1" type="ORF">GSBRNA2T00054748001</name>
</gene>
<reference evidence="1 2" key="1">
    <citation type="journal article" date="2014" name="Science">
        <title>Plant genetics. Early allopolyploid evolution in the post-Neolithic Brassica napus oilseed genome.</title>
        <authorList>
            <person name="Chalhoub B."/>
            <person name="Denoeud F."/>
            <person name="Liu S."/>
            <person name="Parkin I.A."/>
            <person name="Tang H."/>
            <person name="Wang X."/>
            <person name="Chiquet J."/>
            <person name="Belcram H."/>
            <person name="Tong C."/>
            <person name="Samans B."/>
            <person name="Correa M."/>
            <person name="Da Silva C."/>
            <person name="Just J."/>
            <person name="Falentin C."/>
            <person name="Koh C.S."/>
            <person name="Le Clainche I."/>
            <person name="Bernard M."/>
            <person name="Bento P."/>
            <person name="Noel B."/>
            <person name="Labadie K."/>
            <person name="Alberti A."/>
            <person name="Charles M."/>
            <person name="Arnaud D."/>
            <person name="Guo H."/>
            <person name="Daviaud C."/>
            <person name="Alamery S."/>
            <person name="Jabbari K."/>
            <person name="Zhao M."/>
            <person name="Edger P.P."/>
            <person name="Chelaifa H."/>
            <person name="Tack D."/>
            <person name="Lassalle G."/>
            <person name="Mestiri I."/>
            <person name="Schnel N."/>
            <person name="Le Paslier M.C."/>
            <person name="Fan G."/>
            <person name="Renault V."/>
            <person name="Bayer P.E."/>
            <person name="Golicz A.A."/>
            <person name="Manoli S."/>
            <person name="Lee T.H."/>
            <person name="Thi V.H."/>
            <person name="Chalabi S."/>
            <person name="Hu Q."/>
            <person name="Fan C."/>
            <person name="Tollenaere R."/>
            <person name="Lu Y."/>
            <person name="Battail C."/>
            <person name="Shen J."/>
            <person name="Sidebottom C.H."/>
            <person name="Wang X."/>
            <person name="Canaguier A."/>
            <person name="Chauveau A."/>
            <person name="Berard A."/>
            <person name="Deniot G."/>
            <person name="Guan M."/>
            <person name="Liu Z."/>
            <person name="Sun F."/>
            <person name="Lim Y.P."/>
            <person name="Lyons E."/>
            <person name="Town C.D."/>
            <person name="Bancroft I."/>
            <person name="Wang X."/>
            <person name="Meng J."/>
            <person name="Ma J."/>
            <person name="Pires J.C."/>
            <person name="King G.J."/>
            <person name="Brunel D."/>
            <person name="Delourme R."/>
            <person name="Renard M."/>
            <person name="Aury J.M."/>
            <person name="Adams K.L."/>
            <person name="Batley J."/>
            <person name="Snowdon R.J."/>
            <person name="Tost J."/>
            <person name="Edwards D."/>
            <person name="Zhou Y."/>
            <person name="Hua W."/>
            <person name="Sharpe A.G."/>
            <person name="Paterson A.H."/>
            <person name="Guan C."/>
            <person name="Wincker P."/>
        </authorList>
    </citation>
    <scope>NUCLEOTIDE SEQUENCE [LARGE SCALE GENOMIC DNA]</scope>
    <source>
        <strain evidence="2">cv. Darmor-bzh</strain>
    </source>
</reference>
<proteinExistence type="predicted"/>
<accession>A0A078H7M3</accession>
<dbReference type="Proteomes" id="UP000028999">
    <property type="component" value="Unassembled WGS sequence"/>
</dbReference>